<comment type="caution">
    <text evidence="1">The sequence shown here is derived from an EMBL/GenBank/DDBJ whole genome shotgun (WGS) entry which is preliminary data.</text>
</comment>
<protein>
    <submittedName>
        <fullName evidence="1">Uncharacterized protein</fullName>
    </submittedName>
</protein>
<accession>A0ABN2J6P8</accession>
<name>A0ABN2J6P8_9ACTN</name>
<dbReference type="RefSeq" id="WP_344164864.1">
    <property type="nucleotide sequence ID" value="NZ_BAAANF010000031.1"/>
</dbReference>
<reference evidence="1 2" key="1">
    <citation type="journal article" date="2019" name="Int. J. Syst. Evol. Microbiol.">
        <title>The Global Catalogue of Microorganisms (GCM) 10K type strain sequencing project: providing services to taxonomists for standard genome sequencing and annotation.</title>
        <authorList>
            <consortium name="The Broad Institute Genomics Platform"/>
            <consortium name="The Broad Institute Genome Sequencing Center for Infectious Disease"/>
            <person name="Wu L."/>
            <person name="Ma J."/>
        </authorList>
    </citation>
    <scope>NUCLEOTIDE SEQUENCE [LARGE SCALE GENOMIC DNA]</scope>
    <source>
        <strain evidence="1 2">JCM 14307</strain>
    </source>
</reference>
<dbReference type="Proteomes" id="UP001500280">
    <property type="component" value="Unassembled WGS sequence"/>
</dbReference>
<dbReference type="EMBL" id="BAAANF010000031">
    <property type="protein sequence ID" value="GAA1719097.1"/>
    <property type="molecule type" value="Genomic_DNA"/>
</dbReference>
<organism evidence="1 2">
    <name type="scientific">Kribbella yunnanensis</name>
    <dbReference type="NCBI Taxonomy" id="190194"/>
    <lineage>
        <taxon>Bacteria</taxon>
        <taxon>Bacillati</taxon>
        <taxon>Actinomycetota</taxon>
        <taxon>Actinomycetes</taxon>
        <taxon>Propionibacteriales</taxon>
        <taxon>Kribbellaceae</taxon>
        <taxon>Kribbella</taxon>
    </lineage>
</organism>
<evidence type="ECO:0000313" key="1">
    <source>
        <dbReference type="EMBL" id="GAA1719097.1"/>
    </source>
</evidence>
<sequence>MSLVFALLGALAVSVVADEFLGWVTPICCLLLRAGARRLPPSWRERYAEEWQAELLELPNAPYHTDVVFSQT</sequence>
<evidence type="ECO:0000313" key="2">
    <source>
        <dbReference type="Proteomes" id="UP001500280"/>
    </source>
</evidence>
<keyword evidence="2" id="KW-1185">Reference proteome</keyword>
<proteinExistence type="predicted"/>
<gene>
    <name evidence="1" type="ORF">GCM10009745_80030</name>
</gene>